<sequence length="57" mass="6499">WSRGVRITIRKSAAKRKPSTSGSPWYGPDRVFRSTDPARHVRSPARRREEDGGGLRH</sequence>
<dbReference type="Proteomes" id="UP000059680">
    <property type="component" value="Chromosome 10"/>
</dbReference>
<dbReference type="EMBL" id="AP014966">
    <property type="protein sequence ID" value="BAT11430.1"/>
    <property type="molecule type" value="Genomic_DNA"/>
</dbReference>
<name>A0A0P0XVM7_ORYSJ</name>
<feature type="non-terminal residue" evidence="2">
    <location>
        <position position="1"/>
    </location>
</feature>
<reference evidence="3" key="1">
    <citation type="journal article" date="2005" name="Nature">
        <title>The map-based sequence of the rice genome.</title>
        <authorList>
            <consortium name="International rice genome sequencing project (IRGSP)"/>
            <person name="Matsumoto T."/>
            <person name="Wu J."/>
            <person name="Kanamori H."/>
            <person name="Katayose Y."/>
            <person name="Fujisawa M."/>
            <person name="Namiki N."/>
            <person name="Mizuno H."/>
            <person name="Yamamoto K."/>
            <person name="Antonio B.A."/>
            <person name="Baba T."/>
            <person name="Sakata K."/>
            <person name="Nagamura Y."/>
            <person name="Aoki H."/>
            <person name="Arikawa K."/>
            <person name="Arita K."/>
            <person name="Bito T."/>
            <person name="Chiden Y."/>
            <person name="Fujitsuka N."/>
            <person name="Fukunaka R."/>
            <person name="Hamada M."/>
            <person name="Harada C."/>
            <person name="Hayashi A."/>
            <person name="Hijishita S."/>
            <person name="Honda M."/>
            <person name="Hosokawa S."/>
            <person name="Ichikawa Y."/>
            <person name="Idonuma A."/>
            <person name="Iijima M."/>
            <person name="Ikeda M."/>
            <person name="Ikeno M."/>
            <person name="Ito K."/>
            <person name="Ito S."/>
            <person name="Ito T."/>
            <person name="Ito Y."/>
            <person name="Ito Y."/>
            <person name="Iwabuchi A."/>
            <person name="Kamiya K."/>
            <person name="Karasawa W."/>
            <person name="Kurita K."/>
            <person name="Katagiri S."/>
            <person name="Kikuta A."/>
            <person name="Kobayashi H."/>
            <person name="Kobayashi N."/>
            <person name="Machita K."/>
            <person name="Maehara T."/>
            <person name="Masukawa M."/>
            <person name="Mizubayashi T."/>
            <person name="Mukai Y."/>
            <person name="Nagasaki H."/>
            <person name="Nagata Y."/>
            <person name="Naito S."/>
            <person name="Nakashima M."/>
            <person name="Nakama Y."/>
            <person name="Nakamichi Y."/>
            <person name="Nakamura M."/>
            <person name="Meguro A."/>
            <person name="Negishi M."/>
            <person name="Ohta I."/>
            <person name="Ohta T."/>
            <person name="Okamoto M."/>
            <person name="Ono N."/>
            <person name="Saji S."/>
            <person name="Sakaguchi M."/>
            <person name="Sakai K."/>
            <person name="Shibata M."/>
            <person name="Shimokawa T."/>
            <person name="Song J."/>
            <person name="Takazaki Y."/>
            <person name="Terasawa K."/>
            <person name="Tsugane M."/>
            <person name="Tsuji K."/>
            <person name="Ueda S."/>
            <person name="Waki K."/>
            <person name="Yamagata H."/>
            <person name="Yamamoto M."/>
            <person name="Yamamoto S."/>
            <person name="Yamane H."/>
            <person name="Yoshiki S."/>
            <person name="Yoshihara R."/>
            <person name="Yukawa K."/>
            <person name="Zhong H."/>
            <person name="Yano M."/>
            <person name="Yuan Q."/>
            <person name="Ouyang S."/>
            <person name="Liu J."/>
            <person name="Jones K.M."/>
            <person name="Gansberger K."/>
            <person name="Moffat K."/>
            <person name="Hill J."/>
            <person name="Bera J."/>
            <person name="Fadrosh D."/>
            <person name="Jin S."/>
            <person name="Johri S."/>
            <person name="Kim M."/>
            <person name="Overton L."/>
            <person name="Reardon M."/>
            <person name="Tsitrin T."/>
            <person name="Vuong H."/>
            <person name="Weaver B."/>
            <person name="Ciecko A."/>
            <person name="Tallon L."/>
            <person name="Jackson J."/>
            <person name="Pai G."/>
            <person name="Aken S.V."/>
            <person name="Utterback T."/>
            <person name="Reidmuller S."/>
            <person name="Feldblyum T."/>
            <person name="Hsiao J."/>
            <person name="Zismann V."/>
            <person name="Iobst S."/>
            <person name="de Vazeille A.R."/>
            <person name="Buell C.R."/>
            <person name="Ying K."/>
            <person name="Li Y."/>
            <person name="Lu T."/>
            <person name="Huang Y."/>
            <person name="Zhao Q."/>
            <person name="Feng Q."/>
            <person name="Zhang L."/>
            <person name="Zhu J."/>
            <person name="Weng Q."/>
            <person name="Mu J."/>
            <person name="Lu Y."/>
            <person name="Fan D."/>
            <person name="Liu Y."/>
            <person name="Guan J."/>
            <person name="Zhang Y."/>
            <person name="Yu S."/>
            <person name="Liu X."/>
            <person name="Zhang Y."/>
            <person name="Hong G."/>
            <person name="Han B."/>
            <person name="Choisne N."/>
            <person name="Demange N."/>
            <person name="Orjeda G."/>
            <person name="Samain S."/>
            <person name="Cattolico L."/>
            <person name="Pelletier E."/>
            <person name="Couloux A."/>
            <person name="Segurens B."/>
            <person name="Wincker P."/>
            <person name="D'Hont A."/>
            <person name="Scarpelli C."/>
            <person name="Weissenbach J."/>
            <person name="Salanoubat M."/>
            <person name="Quetier F."/>
            <person name="Yu Y."/>
            <person name="Kim H.R."/>
            <person name="Rambo T."/>
            <person name="Currie J."/>
            <person name="Collura K."/>
            <person name="Luo M."/>
            <person name="Yang T."/>
            <person name="Ammiraju J.S.S."/>
            <person name="Engler F."/>
            <person name="Soderlund C."/>
            <person name="Wing R.A."/>
            <person name="Palmer L.E."/>
            <person name="de la Bastide M."/>
            <person name="Spiegel L."/>
            <person name="Nascimento L."/>
            <person name="Zutavern T."/>
            <person name="O'Shaughnessy A."/>
            <person name="Dike S."/>
            <person name="Dedhia N."/>
            <person name="Preston R."/>
            <person name="Balija V."/>
            <person name="McCombie W.R."/>
            <person name="Chow T."/>
            <person name="Chen H."/>
            <person name="Chung M."/>
            <person name="Chen C."/>
            <person name="Shaw J."/>
            <person name="Wu H."/>
            <person name="Hsiao K."/>
            <person name="Chao Y."/>
            <person name="Chu M."/>
            <person name="Cheng C."/>
            <person name="Hour A."/>
            <person name="Lee P."/>
            <person name="Lin S."/>
            <person name="Lin Y."/>
            <person name="Liou J."/>
            <person name="Liu S."/>
            <person name="Hsing Y."/>
            <person name="Raghuvanshi S."/>
            <person name="Mohanty A."/>
            <person name="Bharti A.K."/>
            <person name="Gaur A."/>
            <person name="Gupta V."/>
            <person name="Kumar D."/>
            <person name="Ravi V."/>
            <person name="Vij S."/>
            <person name="Kapur A."/>
            <person name="Khurana P."/>
            <person name="Khurana P."/>
            <person name="Khurana J.P."/>
            <person name="Tyagi A.K."/>
            <person name="Gaikwad K."/>
            <person name="Singh A."/>
            <person name="Dalal V."/>
            <person name="Srivastava S."/>
            <person name="Dixit A."/>
            <person name="Pal A.K."/>
            <person name="Ghazi I.A."/>
            <person name="Yadav M."/>
            <person name="Pandit A."/>
            <person name="Bhargava A."/>
            <person name="Sureshbabu K."/>
            <person name="Batra K."/>
            <person name="Sharma T.R."/>
            <person name="Mohapatra T."/>
            <person name="Singh N.K."/>
            <person name="Messing J."/>
            <person name="Nelson A.B."/>
            <person name="Fuks G."/>
            <person name="Kavchok S."/>
            <person name="Keizer G."/>
            <person name="Linton E."/>
            <person name="Llaca V."/>
            <person name="Song R."/>
            <person name="Tanyolac B."/>
            <person name="Young S."/>
            <person name="Ho-Il K."/>
            <person name="Hahn J.H."/>
            <person name="Sangsakoo G."/>
            <person name="Vanavichit A."/>
            <person name="de Mattos Luiz.A.T."/>
            <person name="Zimmer P.D."/>
            <person name="Malone G."/>
            <person name="Dellagostin O."/>
            <person name="de Oliveira A.C."/>
            <person name="Bevan M."/>
            <person name="Bancroft I."/>
            <person name="Minx P."/>
            <person name="Cordum H."/>
            <person name="Wilson R."/>
            <person name="Cheng Z."/>
            <person name="Jin W."/>
            <person name="Jiang J."/>
            <person name="Leong S.A."/>
            <person name="Iwama H."/>
            <person name="Gojobori T."/>
            <person name="Itoh T."/>
            <person name="Niimura Y."/>
            <person name="Fujii Y."/>
            <person name="Habara T."/>
            <person name="Sakai H."/>
            <person name="Sato Y."/>
            <person name="Wilson G."/>
            <person name="Kumar K."/>
            <person name="McCouch S."/>
            <person name="Juretic N."/>
            <person name="Hoen D."/>
            <person name="Wright S."/>
            <person name="Bruskiewich R."/>
            <person name="Bureau T."/>
            <person name="Miyao A."/>
            <person name="Hirochika H."/>
            <person name="Nishikawa T."/>
            <person name="Kadowaki K."/>
            <person name="Sugiura M."/>
            <person name="Burr B."/>
            <person name="Sasaki T."/>
        </authorList>
    </citation>
    <scope>NUCLEOTIDE SEQUENCE [LARGE SCALE GENOMIC DNA]</scope>
    <source>
        <strain evidence="3">cv. Nipponbare</strain>
    </source>
</reference>
<gene>
    <name evidence="2" type="ordered locus">Os10g0491250</name>
    <name evidence="2" type="ORF">OSNPB_100491250</name>
</gene>
<dbReference type="SMR" id="A0A0P0XVM7"/>
<evidence type="ECO:0000313" key="3">
    <source>
        <dbReference type="Proteomes" id="UP000059680"/>
    </source>
</evidence>
<proteinExistence type="predicted"/>
<dbReference type="AlphaFoldDB" id="A0A0P0XVM7"/>
<reference evidence="2 3" key="2">
    <citation type="journal article" date="2013" name="Plant Cell Physiol.">
        <title>Rice Annotation Project Database (RAP-DB): an integrative and interactive database for rice genomics.</title>
        <authorList>
            <person name="Sakai H."/>
            <person name="Lee S.S."/>
            <person name="Tanaka T."/>
            <person name="Numa H."/>
            <person name="Kim J."/>
            <person name="Kawahara Y."/>
            <person name="Wakimoto H."/>
            <person name="Yang C.C."/>
            <person name="Iwamoto M."/>
            <person name="Abe T."/>
            <person name="Yamada Y."/>
            <person name="Muto A."/>
            <person name="Inokuchi H."/>
            <person name="Ikemura T."/>
            <person name="Matsumoto T."/>
            <person name="Sasaki T."/>
            <person name="Itoh T."/>
        </authorList>
    </citation>
    <scope>NUCLEOTIDE SEQUENCE [LARGE SCALE GENOMIC DNA]</scope>
    <source>
        <strain evidence="3">cv. Nipponbare</strain>
    </source>
</reference>
<feature type="compositionally biased region" description="Basic residues" evidence="1">
    <location>
        <begin position="8"/>
        <end position="18"/>
    </location>
</feature>
<feature type="compositionally biased region" description="Basic and acidic residues" evidence="1">
    <location>
        <begin position="46"/>
        <end position="57"/>
    </location>
</feature>
<dbReference type="InParanoid" id="A0A0P0XVM7"/>
<reference evidence="2 3" key="3">
    <citation type="journal article" date="2013" name="Rice">
        <title>Improvement of the Oryza sativa Nipponbare reference genome using next generation sequence and optical map data.</title>
        <authorList>
            <person name="Kawahara Y."/>
            <person name="de la Bastide M."/>
            <person name="Hamilton J.P."/>
            <person name="Kanamori H."/>
            <person name="McCombie W.R."/>
            <person name="Ouyang S."/>
            <person name="Schwartz D.C."/>
            <person name="Tanaka T."/>
            <person name="Wu J."/>
            <person name="Zhou S."/>
            <person name="Childs K.L."/>
            <person name="Davidson R.M."/>
            <person name="Lin H."/>
            <person name="Quesada-Ocampo L."/>
            <person name="Vaillancourt B."/>
            <person name="Sakai H."/>
            <person name="Lee S.S."/>
            <person name="Kim J."/>
            <person name="Numa H."/>
            <person name="Itoh T."/>
            <person name="Buell C.R."/>
            <person name="Matsumoto T."/>
        </authorList>
    </citation>
    <scope>NUCLEOTIDE SEQUENCE [LARGE SCALE GENOMIC DNA]</scope>
    <source>
        <strain evidence="3">cv. Nipponbare</strain>
    </source>
</reference>
<feature type="compositionally biased region" description="Basic and acidic residues" evidence="1">
    <location>
        <begin position="30"/>
        <end position="39"/>
    </location>
</feature>
<dbReference type="PaxDb" id="39947-A0A0P0XVM7"/>
<protein>
    <submittedName>
        <fullName evidence="2">Os10g0491250 protein</fullName>
    </submittedName>
</protein>
<evidence type="ECO:0000256" key="1">
    <source>
        <dbReference type="SAM" id="MobiDB-lite"/>
    </source>
</evidence>
<dbReference type="Gramene" id="Os10t0491250-00">
    <property type="protein sequence ID" value="Os10t0491250-00"/>
    <property type="gene ID" value="Os10g0491250"/>
</dbReference>
<organism evidence="2 3">
    <name type="scientific">Oryza sativa subsp. japonica</name>
    <name type="common">Rice</name>
    <dbReference type="NCBI Taxonomy" id="39947"/>
    <lineage>
        <taxon>Eukaryota</taxon>
        <taxon>Viridiplantae</taxon>
        <taxon>Streptophyta</taxon>
        <taxon>Embryophyta</taxon>
        <taxon>Tracheophyta</taxon>
        <taxon>Spermatophyta</taxon>
        <taxon>Magnoliopsida</taxon>
        <taxon>Liliopsida</taxon>
        <taxon>Poales</taxon>
        <taxon>Poaceae</taxon>
        <taxon>BOP clade</taxon>
        <taxon>Oryzoideae</taxon>
        <taxon>Oryzeae</taxon>
        <taxon>Oryzinae</taxon>
        <taxon>Oryza</taxon>
        <taxon>Oryza sativa</taxon>
    </lineage>
</organism>
<keyword evidence="3" id="KW-1185">Reference proteome</keyword>
<evidence type="ECO:0000313" key="2">
    <source>
        <dbReference type="EMBL" id="BAT11430.1"/>
    </source>
</evidence>
<feature type="region of interest" description="Disordered" evidence="1">
    <location>
        <begin position="1"/>
        <end position="57"/>
    </location>
</feature>
<accession>A0A0P0XVM7</accession>